<dbReference type="AlphaFoldDB" id="A0A286DM14"/>
<name>A0A286DM14_9GAMM</name>
<gene>
    <name evidence="2" type="ORF">SAMN06273570_4373</name>
</gene>
<organism evidence="2 3">
    <name type="scientific">Candidatus Pantoea floridensis</name>
    <dbReference type="NCBI Taxonomy" id="1938870"/>
    <lineage>
        <taxon>Bacteria</taxon>
        <taxon>Pseudomonadati</taxon>
        <taxon>Pseudomonadota</taxon>
        <taxon>Gammaproteobacteria</taxon>
        <taxon>Enterobacterales</taxon>
        <taxon>Erwiniaceae</taxon>
        <taxon>Pantoea</taxon>
    </lineage>
</organism>
<dbReference type="PANTHER" id="PTHR42999">
    <property type="entry name" value="ANTIBIOTIC RESISTANCE PROTEIN MCBG"/>
    <property type="match status" value="1"/>
</dbReference>
<protein>
    <submittedName>
        <fullName evidence="2">Uncharacterized protein YjbI, contains pentapeptide repeats</fullName>
    </submittedName>
</protein>
<dbReference type="PROSITE" id="PS51257">
    <property type="entry name" value="PROKAR_LIPOPROTEIN"/>
    <property type="match status" value="1"/>
</dbReference>
<dbReference type="Proteomes" id="UP000219271">
    <property type="component" value="Unassembled WGS sequence"/>
</dbReference>
<evidence type="ECO:0000313" key="3">
    <source>
        <dbReference type="Proteomes" id="UP000219271"/>
    </source>
</evidence>
<dbReference type="RefSeq" id="WP_097097845.1">
    <property type="nucleotide sequence ID" value="NZ_OCMY01000002.1"/>
</dbReference>
<dbReference type="SUPFAM" id="SSF141571">
    <property type="entry name" value="Pentapeptide repeat-like"/>
    <property type="match status" value="2"/>
</dbReference>
<dbReference type="Pfam" id="PF09937">
    <property type="entry name" value="DUF2169"/>
    <property type="match status" value="1"/>
</dbReference>
<evidence type="ECO:0000313" key="2">
    <source>
        <dbReference type="EMBL" id="SOD59670.1"/>
    </source>
</evidence>
<reference evidence="3" key="1">
    <citation type="submission" date="2017-09" db="EMBL/GenBank/DDBJ databases">
        <authorList>
            <person name="Varghese N."/>
            <person name="Submissions S."/>
        </authorList>
    </citation>
    <scope>NUCLEOTIDE SEQUENCE [LARGE SCALE GENOMIC DNA]</scope>
    <source>
        <strain evidence="3">JKS000234</strain>
    </source>
</reference>
<feature type="domain" description="DUF2169" evidence="1">
    <location>
        <begin position="150"/>
        <end position="270"/>
    </location>
</feature>
<keyword evidence="3" id="KW-1185">Reference proteome</keyword>
<dbReference type="EMBL" id="OCMY01000002">
    <property type="protein sequence ID" value="SOD59670.1"/>
    <property type="molecule type" value="Genomic_DNA"/>
</dbReference>
<accession>A0A286DM14</accession>
<evidence type="ECO:0000259" key="1">
    <source>
        <dbReference type="Pfam" id="PF09937"/>
    </source>
</evidence>
<dbReference type="InterPro" id="IPR052949">
    <property type="entry name" value="PA_immunity-related"/>
</dbReference>
<dbReference type="OrthoDB" id="237820at2"/>
<dbReference type="Gene3D" id="2.160.20.80">
    <property type="entry name" value="E3 ubiquitin-protein ligase SopA"/>
    <property type="match status" value="2"/>
</dbReference>
<proteinExistence type="predicted"/>
<sequence length="718" mass="80768">MRIIKPQQLAVIKSGYQLGRQSYLGFSVVAGCWLQRKPQFTTESQIWQAWQQAPHQFPYLDDATPKPFAEFLLAGHVHRPHPVQTAEAAVTLNQITRRWHLKAARDDNGEFVAFNKMPLNHSVAANTSANPWGSRQPTLFMADRDEDLMVAPGPIPADFPLRNRWIKAIHTAMQDEDYRENIFPGMPVSFDTRYYQLASAAQQLATPAWPAQATGVLHGFSDEDSHLSFTLPNVEARAWIQRDKSQPAAVDMPLKTIWLLPDQNVILLVFTGSVAVSHMLDNSITALLVGLEDRAALRPDAHFLQVMERRCAASASPFEFMYDPDLMPEKGALDAFVPDDDKHGHAFPCDPAVTQQHYVQLRALIDSEKTTAPEPAIFDVKKLATLFPPEPIVDLDAADIVTGKRLSQPVIGNLTGRTFSHCQFVNCRFSAGTWQHMQFENCTFESCRWQNLTIHDSRFSQCHFYDCRQKNLQLTNISGHNLRFKACQLDHWHSHKGKWEALTFDDCRLCDAHFSQDALSAVTIHQSALMHSCFEDVIIQQAMFVNSTLEQLQATRLVMEKSSALASSFVGSHFSHSTFNSVTFGQRCDFSSAILDGCQWKKVGLAQSNLRFTQFTACAIEESSFERSQLNGTVFVRCDLTGVQLQQAQLNESQWQMSSLQQACLYGATLNGTTFHHCNLSGANLARVERDAQTAFAACLLQDVCWLPRRDTCQREVA</sequence>
<dbReference type="PANTHER" id="PTHR42999:SF1">
    <property type="entry name" value="PENTAPEPTIDE REPEAT-CONTAINING PROTEIN"/>
    <property type="match status" value="1"/>
</dbReference>
<dbReference type="InterPro" id="IPR018683">
    <property type="entry name" value="DUF2169"/>
</dbReference>
<dbReference type="Pfam" id="PF13599">
    <property type="entry name" value="Pentapeptide_4"/>
    <property type="match status" value="2"/>
</dbReference>
<dbReference type="InterPro" id="IPR001646">
    <property type="entry name" value="5peptide_repeat"/>
</dbReference>